<feature type="domain" description="HTH iclR-type" evidence="4">
    <location>
        <begin position="1"/>
        <end position="63"/>
    </location>
</feature>
<feature type="domain" description="IclR-ED" evidence="5">
    <location>
        <begin position="64"/>
        <end position="246"/>
    </location>
</feature>
<dbReference type="Pfam" id="PF01614">
    <property type="entry name" value="IclR_C"/>
    <property type="match status" value="1"/>
</dbReference>
<dbReference type="AlphaFoldDB" id="A0A4R1REC4"/>
<dbReference type="RefSeq" id="WP_243662945.1">
    <property type="nucleotide sequence ID" value="NZ_SLUN01000019.1"/>
</dbReference>
<dbReference type="InterPro" id="IPR014757">
    <property type="entry name" value="Tscrpt_reg_IclR_C"/>
</dbReference>
<evidence type="ECO:0000256" key="3">
    <source>
        <dbReference type="ARBA" id="ARBA00023163"/>
    </source>
</evidence>
<dbReference type="InterPro" id="IPR005471">
    <property type="entry name" value="Tscrpt_reg_IclR_N"/>
</dbReference>
<dbReference type="InterPro" id="IPR050707">
    <property type="entry name" value="HTH_MetabolicPath_Reg"/>
</dbReference>
<evidence type="ECO:0000259" key="5">
    <source>
        <dbReference type="PROSITE" id="PS51078"/>
    </source>
</evidence>
<dbReference type="EMBL" id="SLUN01000019">
    <property type="protein sequence ID" value="TCL64255.1"/>
    <property type="molecule type" value="Genomic_DNA"/>
</dbReference>
<evidence type="ECO:0000256" key="1">
    <source>
        <dbReference type="ARBA" id="ARBA00023015"/>
    </source>
</evidence>
<dbReference type="InterPro" id="IPR029016">
    <property type="entry name" value="GAF-like_dom_sf"/>
</dbReference>
<gene>
    <name evidence="6" type="ORF">EDC14_101961</name>
</gene>
<dbReference type="GO" id="GO:0045892">
    <property type="term" value="P:negative regulation of DNA-templated transcription"/>
    <property type="evidence" value="ECO:0007669"/>
    <property type="project" value="TreeGrafter"/>
</dbReference>
<dbReference type="PROSITE" id="PS51078">
    <property type="entry name" value="ICLR_ED"/>
    <property type="match status" value="1"/>
</dbReference>
<dbReference type="SUPFAM" id="SSF55781">
    <property type="entry name" value="GAF domain-like"/>
    <property type="match status" value="1"/>
</dbReference>
<evidence type="ECO:0000256" key="2">
    <source>
        <dbReference type="ARBA" id="ARBA00023125"/>
    </source>
</evidence>
<proteinExistence type="predicted"/>
<dbReference type="PANTHER" id="PTHR30136">
    <property type="entry name" value="HELIX-TURN-HELIX TRANSCRIPTIONAL REGULATOR, ICLR FAMILY"/>
    <property type="match status" value="1"/>
</dbReference>
<dbReference type="Gene3D" id="3.30.450.40">
    <property type="match status" value="1"/>
</dbReference>
<comment type="caution">
    <text evidence="6">The sequence shown here is derived from an EMBL/GenBank/DDBJ whole genome shotgun (WGS) entry which is preliminary data.</text>
</comment>
<name>A0A4R1REC4_HYDET</name>
<keyword evidence="1" id="KW-0805">Transcription regulation</keyword>
<accession>A0A4R1REC4</accession>
<dbReference type="GO" id="GO:0003677">
    <property type="term" value="F:DNA binding"/>
    <property type="evidence" value="ECO:0007669"/>
    <property type="project" value="UniProtKB-KW"/>
</dbReference>
<reference evidence="6 7" key="1">
    <citation type="submission" date="2019-03" db="EMBL/GenBank/DDBJ databases">
        <title>Genomic Encyclopedia of Type Strains, Phase IV (KMG-IV): sequencing the most valuable type-strain genomes for metagenomic binning, comparative biology and taxonomic classification.</title>
        <authorList>
            <person name="Goeker M."/>
        </authorList>
    </citation>
    <scope>NUCLEOTIDE SEQUENCE [LARGE SCALE GENOMIC DNA]</scope>
    <source>
        <strain evidence="6 7">LX-B</strain>
    </source>
</reference>
<keyword evidence="2" id="KW-0238">DNA-binding</keyword>
<dbReference type="PROSITE" id="PS51077">
    <property type="entry name" value="HTH_ICLR"/>
    <property type="match status" value="1"/>
</dbReference>
<evidence type="ECO:0000313" key="6">
    <source>
        <dbReference type="EMBL" id="TCL64255.1"/>
    </source>
</evidence>
<organism evidence="6 7">
    <name type="scientific">Hydrogenispora ethanolica</name>
    <dbReference type="NCBI Taxonomy" id="1082276"/>
    <lineage>
        <taxon>Bacteria</taxon>
        <taxon>Bacillati</taxon>
        <taxon>Bacillota</taxon>
        <taxon>Hydrogenispora</taxon>
    </lineage>
</organism>
<evidence type="ECO:0000313" key="7">
    <source>
        <dbReference type="Proteomes" id="UP000295008"/>
    </source>
</evidence>
<dbReference type="InterPro" id="IPR036390">
    <property type="entry name" value="WH_DNA-bd_sf"/>
</dbReference>
<dbReference type="PANTHER" id="PTHR30136:SF35">
    <property type="entry name" value="HTH-TYPE TRANSCRIPTIONAL REGULATOR RV1719"/>
    <property type="match status" value="1"/>
</dbReference>
<dbReference type="Gene3D" id="1.10.10.10">
    <property type="entry name" value="Winged helix-like DNA-binding domain superfamily/Winged helix DNA-binding domain"/>
    <property type="match status" value="1"/>
</dbReference>
<dbReference type="SUPFAM" id="SSF46785">
    <property type="entry name" value="Winged helix' DNA-binding domain"/>
    <property type="match status" value="1"/>
</dbReference>
<evidence type="ECO:0000259" key="4">
    <source>
        <dbReference type="PROSITE" id="PS51077"/>
    </source>
</evidence>
<dbReference type="GO" id="GO:0003700">
    <property type="term" value="F:DNA-binding transcription factor activity"/>
    <property type="evidence" value="ECO:0007669"/>
    <property type="project" value="TreeGrafter"/>
</dbReference>
<dbReference type="SMART" id="SM00346">
    <property type="entry name" value="HTH_ICLR"/>
    <property type="match status" value="1"/>
</dbReference>
<keyword evidence="7" id="KW-1185">Reference proteome</keyword>
<protein>
    <submittedName>
        <fullName evidence="6">IclR family transcriptional regulator</fullName>
    </submittedName>
</protein>
<keyword evidence="3" id="KW-0804">Transcription</keyword>
<dbReference type="InterPro" id="IPR036388">
    <property type="entry name" value="WH-like_DNA-bd_sf"/>
</dbReference>
<dbReference type="Proteomes" id="UP000295008">
    <property type="component" value="Unassembled WGS sequence"/>
</dbReference>
<dbReference type="Pfam" id="PF09339">
    <property type="entry name" value="HTH_IclR"/>
    <property type="match status" value="1"/>
</dbReference>
<sequence>MKSLFKAIKLLDYFTNDAPERGISELSELSGLLKSTVHNIVTTFEQAGFLEKNPETNKYHLGMKVLQLSNNLYATHDLRRIIRPYLEEFCDASRETVYLAKLSEDEVIYIDAIYPIGVTPGRSVIGLKAPLYCTGVGKAILANLPENELQKIIAKGLEPFTPYTITDPVAFLQEMNLIRARGYAIDNMEHEYGIKCIAVPIQNYKGTTVASVSISGPSLRFTEPKIEEYAAMLLRATREMRGLIQR</sequence>